<dbReference type="Proteomes" id="UP001309876">
    <property type="component" value="Unassembled WGS sequence"/>
</dbReference>
<comment type="caution">
    <text evidence="3">The sequence shown here is derived from an EMBL/GenBank/DDBJ whole genome shotgun (WGS) entry which is preliminary data.</text>
</comment>
<dbReference type="AlphaFoldDB" id="A0AAN7YJK0"/>
<evidence type="ECO:0000256" key="2">
    <source>
        <dbReference type="SAM" id="MobiDB-lite"/>
    </source>
</evidence>
<feature type="compositionally biased region" description="Basic and acidic residues" evidence="2">
    <location>
        <begin position="117"/>
        <end position="129"/>
    </location>
</feature>
<accession>A0AAN7YJK0</accession>
<keyword evidence="1" id="KW-0175">Coiled coil</keyword>
<organism evidence="3 4">
    <name type="scientific">Lithohypha guttulata</name>
    <dbReference type="NCBI Taxonomy" id="1690604"/>
    <lineage>
        <taxon>Eukaryota</taxon>
        <taxon>Fungi</taxon>
        <taxon>Dikarya</taxon>
        <taxon>Ascomycota</taxon>
        <taxon>Pezizomycotina</taxon>
        <taxon>Eurotiomycetes</taxon>
        <taxon>Chaetothyriomycetidae</taxon>
        <taxon>Chaetothyriales</taxon>
        <taxon>Trichomeriaceae</taxon>
        <taxon>Lithohypha</taxon>
    </lineage>
</organism>
<protein>
    <submittedName>
        <fullName evidence="3">Uncharacterized protein</fullName>
    </submittedName>
</protein>
<proteinExistence type="predicted"/>
<keyword evidence="4" id="KW-1185">Reference proteome</keyword>
<feature type="coiled-coil region" evidence="1">
    <location>
        <begin position="74"/>
        <end position="101"/>
    </location>
</feature>
<evidence type="ECO:0000256" key="1">
    <source>
        <dbReference type="SAM" id="Coils"/>
    </source>
</evidence>
<gene>
    <name evidence="3" type="ORF">LTR05_000655</name>
</gene>
<reference evidence="3 4" key="1">
    <citation type="submission" date="2023-08" db="EMBL/GenBank/DDBJ databases">
        <title>Black Yeasts Isolated from many extreme environments.</title>
        <authorList>
            <person name="Coleine C."/>
            <person name="Stajich J.E."/>
            <person name="Selbmann L."/>
        </authorList>
    </citation>
    <scope>NUCLEOTIDE SEQUENCE [LARGE SCALE GENOMIC DNA]</scope>
    <source>
        <strain evidence="3 4">CCFEE 5910</strain>
    </source>
</reference>
<evidence type="ECO:0000313" key="3">
    <source>
        <dbReference type="EMBL" id="KAK5090483.1"/>
    </source>
</evidence>
<feature type="region of interest" description="Disordered" evidence="2">
    <location>
        <begin position="117"/>
        <end position="137"/>
    </location>
</feature>
<sequence length="137" mass="15498">MSDKASSICFKLIDAAVLIDFFQSQQKGTIEGKQQSIEAEFDGCVKHVQGQIAACAEKHAAAIGDMHTDRVNELRGLIQKRTRIEKDIVEATAELHEAYEQSRELFDAVLDARMQEHEEDQKHIEDITKRKWGRGST</sequence>
<name>A0AAN7YJK0_9EURO</name>
<evidence type="ECO:0000313" key="4">
    <source>
        <dbReference type="Proteomes" id="UP001309876"/>
    </source>
</evidence>
<dbReference type="EMBL" id="JAVRRJ010000001">
    <property type="protein sequence ID" value="KAK5090483.1"/>
    <property type="molecule type" value="Genomic_DNA"/>
</dbReference>